<evidence type="ECO:0000256" key="2">
    <source>
        <dbReference type="ARBA" id="ARBA00022614"/>
    </source>
</evidence>
<evidence type="ECO:0000313" key="8">
    <source>
        <dbReference type="Proteomes" id="UP000275267"/>
    </source>
</evidence>
<dbReference type="Gene3D" id="1.20.5.4130">
    <property type="match status" value="1"/>
</dbReference>
<keyword evidence="2" id="KW-0433">Leucine-rich repeat</keyword>
<sequence>MEATPLSVVKSVLHGALGYAKSAVADEVALQLGIQEDQKFIRDELEMMQSFMLTAHDERDHLDGNKVDKTWVKQVRDVAYDFEDCLQDLAVRRLERRPS</sequence>
<evidence type="ECO:0000259" key="6">
    <source>
        <dbReference type="Pfam" id="PF18052"/>
    </source>
</evidence>
<dbReference type="CDD" id="cd14798">
    <property type="entry name" value="RX-CC_like"/>
    <property type="match status" value="1"/>
</dbReference>
<dbReference type="GO" id="GO:0000166">
    <property type="term" value="F:nucleotide binding"/>
    <property type="evidence" value="ECO:0007669"/>
    <property type="project" value="UniProtKB-KW"/>
</dbReference>
<proteinExistence type="inferred from homology"/>
<feature type="domain" description="Disease resistance N-terminal" evidence="6">
    <location>
        <begin position="16"/>
        <end position="97"/>
    </location>
</feature>
<name>A0A3L6Q1Y1_PANMI</name>
<dbReference type="PANTHER" id="PTHR19338:SF58">
    <property type="entry name" value="OS09G0517100 PROTEIN"/>
    <property type="match status" value="1"/>
</dbReference>
<organism evidence="7 8">
    <name type="scientific">Panicum miliaceum</name>
    <name type="common">Proso millet</name>
    <name type="synonym">Broomcorn millet</name>
    <dbReference type="NCBI Taxonomy" id="4540"/>
    <lineage>
        <taxon>Eukaryota</taxon>
        <taxon>Viridiplantae</taxon>
        <taxon>Streptophyta</taxon>
        <taxon>Embryophyta</taxon>
        <taxon>Tracheophyta</taxon>
        <taxon>Spermatophyta</taxon>
        <taxon>Magnoliopsida</taxon>
        <taxon>Liliopsida</taxon>
        <taxon>Poales</taxon>
        <taxon>Poaceae</taxon>
        <taxon>PACMAD clade</taxon>
        <taxon>Panicoideae</taxon>
        <taxon>Panicodae</taxon>
        <taxon>Paniceae</taxon>
        <taxon>Panicinae</taxon>
        <taxon>Panicum</taxon>
        <taxon>Panicum sect. Panicum</taxon>
    </lineage>
</organism>
<dbReference type="AlphaFoldDB" id="A0A3L6Q1Y1"/>
<evidence type="ECO:0000256" key="4">
    <source>
        <dbReference type="ARBA" id="ARBA00022741"/>
    </source>
</evidence>
<dbReference type="PANTHER" id="PTHR19338">
    <property type="entry name" value="TRANSLOCASE OF INNER MITOCHONDRIAL MEMBRANE 13 HOMOLOG"/>
    <property type="match status" value="1"/>
</dbReference>
<dbReference type="OrthoDB" id="671387at2759"/>
<keyword evidence="8" id="KW-1185">Reference proteome</keyword>
<dbReference type="Proteomes" id="UP000275267">
    <property type="component" value="Unassembled WGS sequence"/>
</dbReference>
<dbReference type="GO" id="GO:0006952">
    <property type="term" value="P:defense response"/>
    <property type="evidence" value="ECO:0007669"/>
    <property type="project" value="UniProtKB-KW"/>
</dbReference>
<dbReference type="STRING" id="4540.A0A3L6Q1Y1"/>
<dbReference type="EMBL" id="PQIB02000014">
    <property type="protein sequence ID" value="RLM69977.1"/>
    <property type="molecule type" value="Genomic_DNA"/>
</dbReference>
<accession>A0A3L6Q1Y1</accession>
<dbReference type="InterPro" id="IPR041118">
    <property type="entry name" value="Rx_N"/>
</dbReference>
<keyword evidence="3" id="KW-0677">Repeat</keyword>
<dbReference type="InterPro" id="IPR038005">
    <property type="entry name" value="RX-like_CC"/>
</dbReference>
<dbReference type="Pfam" id="PF18052">
    <property type="entry name" value="Rx_N"/>
    <property type="match status" value="1"/>
</dbReference>
<protein>
    <recommendedName>
        <fullName evidence="6">Disease resistance N-terminal domain-containing protein</fullName>
    </recommendedName>
</protein>
<comment type="similarity">
    <text evidence="1">Belongs to the disease resistance NB-LRR family.</text>
</comment>
<comment type="caution">
    <text evidence="7">The sequence shown here is derived from an EMBL/GenBank/DDBJ whole genome shotgun (WGS) entry which is preliminary data.</text>
</comment>
<reference evidence="8" key="1">
    <citation type="journal article" date="2019" name="Nat. Commun.">
        <title>The genome of broomcorn millet.</title>
        <authorList>
            <person name="Zou C."/>
            <person name="Miki D."/>
            <person name="Li D."/>
            <person name="Tang Q."/>
            <person name="Xiao L."/>
            <person name="Rajput S."/>
            <person name="Deng P."/>
            <person name="Jia W."/>
            <person name="Huang R."/>
            <person name="Zhang M."/>
            <person name="Sun Y."/>
            <person name="Hu J."/>
            <person name="Fu X."/>
            <person name="Schnable P.S."/>
            <person name="Li F."/>
            <person name="Zhang H."/>
            <person name="Feng B."/>
            <person name="Zhu X."/>
            <person name="Liu R."/>
            <person name="Schnable J.C."/>
            <person name="Zhu J.-K."/>
            <person name="Zhang H."/>
        </authorList>
    </citation>
    <scope>NUCLEOTIDE SEQUENCE [LARGE SCALE GENOMIC DNA]</scope>
</reference>
<evidence type="ECO:0000256" key="1">
    <source>
        <dbReference type="ARBA" id="ARBA00008894"/>
    </source>
</evidence>
<evidence type="ECO:0000256" key="3">
    <source>
        <dbReference type="ARBA" id="ARBA00022737"/>
    </source>
</evidence>
<evidence type="ECO:0000313" key="7">
    <source>
        <dbReference type="EMBL" id="RLM69977.1"/>
    </source>
</evidence>
<keyword evidence="4" id="KW-0547">Nucleotide-binding</keyword>
<keyword evidence="5" id="KW-0611">Plant defense</keyword>
<gene>
    <name evidence="7" type="ORF">C2845_PM17G12690</name>
</gene>
<evidence type="ECO:0000256" key="5">
    <source>
        <dbReference type="ARBA" id="ARBA00022821"/>
    </source>
</evidence>